<reference evidence="1 2" key="1">
    <citation type="journal article" date="2017" name="ISME J.">
        <title>Grape pomace compost harbors organohalide-respiring Dehalogenimonas species with novel reductive dehalogenase genes.</title>
        <authorList>
            <person name="Yang Y."/>
            <person name="Higgins S.A."/>
            <person name="Yan J."/>
            <person name="Simsir B."/>
            <person name="Chourey K."/>
            <person name="Iyer R."/>
            <person name="Hettich R.L."/>
            <person name="Baldwin B."/>
            <person name="Ogles D.M."/>
            <person name="Loffler F.E."/>
        </authorList>
    </citation>
    <scope>NUCLEOTIDE SEQUENCE [LARGE SCALE GENOMIC DNA]</scope>
    <source>
        <strain evidence="1 2">GP</strain>
    </source>
</reference>
<evidence type="ECO:0000313" key="2">
    <source>
        <dbReference type="Proteomes" id="UP000235653"/>
    </source>
</evidence>
<sequence length="68" mass="7473">MIDTEKLSKVSGDIVHPLANDELLKASASSEVSDELLHLLYSLPQGKYAASDLAYMAAFPTRFIYRGL</sequence>
<dbReference type="RefSeq" id="WP_102331396.1">
    <property type="nucleotide sequence ID" value="NZ_CP058566.2"/>
</dbReference>
<dbReference type="Proteomes" id="UP000235653">
    <property type="component" value="Unassembled WGS sequence"/>
</dbReference>
<accession>A0A2P5PA42</accession>
<organism evidence="1 2">
    <name type="scientific">Dehalogenimonas etheniformans</name>
    <dbReference type="NCBI Taxonomy" id="1536648"/>
    <lineage>
        <taxon>Bacteria</taxon>
        <taxon>Bacillati</taxon>
        <taxon>Chloroflexota</taxon>
        <taxon>Dehalococcoidia</taxon>
        <taxon>Dehalococcoidales</taxon>
        <taxon>Dehalococcoidaceae</taxon>
        <taxon>Dehalogenimonas</taxon>
    </lineage>
</organism>
<dbReference type="EMBL" id="JQAN02000001">
    <property type="protein sequence ID" value="PPD59161.1"/>
    <property type="molecule type" value="Genomic_DNA"/>
</dbReference>
<evidence type="ECO:0000313" key="1">
    <source>
        <dbReference type="EMBL" id="PPD59161.1"/>
    </source>
</evidence>
<proteinExistence type="predicted"/>
<dbReference type="AlphaFoldDB" id="A0A2P5PA42"/>
<protein>
    <submittedName>
        <fullName evidence="1">Uncharacterized protein</fullName>
    </submittedName>
</protein>
<name>A0A2P5PA42_9CHLR</name>
<comment type="caution">
    <text evidence="1">The sequence shown here is derived from an EMBL/GenBank/DDBJ whole genome shotgun (WGS) entry which is preliminary data.</text>
</comment>
<keyword evidence="2" id="KW-1185">Reference proteome</keyword>
<dbReference type="OrthoDB" id="9804504at2"/>
<gene>
    <name evidence="1" type="ORF">JP09_000325</name>
</gene>